<gene>
    <name evidence="1" type="ORF">U9M73_08995</name>
</gene>
<protein>
    <recommendedName>
        <fullName evidence="3">LysR family transcriptional regulator</fullName>
    </recommendedName>
</protein>
<accession>A0ABU5PJU1</accession>
<evidence type="ECO:0000313" key="1">
    <source>
        <dbReference type="EMBL" id="MEA3570141.1"/>
    </source>
</evidence>
<evidence type="ECO:0000313" key="2">
    <source>
        <dbReference type="Proteomes" id="UP001292216"/>
    </source>
</evidence>
<dbReference type="EMBL" id="JAYERP010000001">
    <property type="protein sequence ID" value="MEA3570141.1"/>
    <property type="molecule type" value="Genomic_DNA"/>
</dbReference>
<organism evidence="1 2">
    <name type="scientific">Paenibacillus phoenicis</name>
    <dbReference type="NCBI Taxonomy" id="554117"/>
    <lineage>
        <taxon>Bacteria</taxon>
        <taxon>Bacillati</taxon>
        <taxon>Bacillota</taxon>
        <taxon>Bacilli</taxon>
        <taxon>Bacillales</taxon>
        <taxon>Paenibacillaceae</taxon>
        <taxon>Paenibacillus</taxon>
    </lineage>
</organism>
<proteinExistence type="predicted"/>
<evidence type="ECO:0008006" key="3">
    <source>
        <dbReference type="Google" id="ProtNLM"/>
    </source>
</evidence>
<reference evidence="1 2" key="1">
    <citation type="submission" date="2023-12" db="EMBL/GenBank/DDBJ databases">
        <title>Whole genome sequencing of Paenibacillus phoenicis isolated from the Phoenix Mars Lander spacecraft assembly facility.</title>
        <authorList>
            <person name="Garcia A."/>
            <person name="Venkateswaran K."/>
        </authorList>
    </citation>
    <scope>NUCLEOTIDE SEQUENCE [LARGE SCALE GENOMIC DNA]</scope>
    <source>
        <strain evidence="1 2">3PO2SA</strain>
    </source>
</reference>
<sequence>MGVALIPKIAVKDQLIQHALSSFSVARGELQPFYSQIVLSKNKHITAPINDLTSLLTVHEFAAG</sequence>
<name>A0ABU5PJU1_9BACL</name>
<dbReference type="RefSeq" id="WP_323076906.1">
    <property type="nucleotide sequence ID" value="NZ_CBCSKM010000045.1"/>
</dbReference>
<dbReference type="Proteomes" id="UP001292216">
    <property type="component" value="Unassembled WGS sequence"/>
</dbReference>
<keyword evidence="2" id="KW-1185">Reference proteome</keyword>
<comment type="caution">
    <text evidence="1">The sequence shown here is derived from an EMBL/GenBank/DDBJ whole genome shotgun (WGS) entry which is preliminary data.</text>
</comment>